<dbReference type="Proteomes" id="UP001061958">
    <property type="component" value="Unassembled WGS sequence"/>
</dbReference>
<reference evidence="2" key="1">
    <citation type="journal article" date="2022" name="Proc. Natl. Acad. Sci. U.S.A.">
        <title>Life cycle and functional genomics of the unicellular red alga Galdieria for elucidating algal and plant evolution and industrial use.</title>
        <authorList>
            <person name="Hirooka S."/>
            <person name="Itabashi T."/>
            <person name="Ichinose T.M."/>
            <person name="Onuma R."/>
            <person name="Fujiwara T."/>
            <person name="Yamashita S."/>
            <person name="Jong L.W."/>
            <person name="Tomita R."/>
            <person name="Iwane A.H."/>
            <person name="Miyagishima S.Y."/>
        </authorList>
    </citation>
    <scope>NUCLEOTIDE SEQUENCE</scope>
    <source>
        <strain evidence="2">NBRC 102759</strain>
    </source>
</reference>
<proteinExistence type="predicted"/>
<keyword evidence="1" id="KW-1133">Transmembrane helix</keyword>
<evidence type="ECO:0000313" key="2">
    <source>
        <dbReference type="EMBL" id="GJQ15564.1"/>
    </source>
</evidence>
<dbReference type="EMBL" id="BQMJ01000071">
    <property type="protein sequence ID" value="GJQ15564.1"/>
    <property type="molecule type" value="Genomic_DNA"/>
</dbReference>
<evidence type="ECO:0000313" key="3">
    <source>
        <dbReference type="Proteomes" id="UP001061958"/>
    </source>
</evidence>
<accession>A0A9C7UTP1</accession>
<keyword evidence="1" id="KW-0472">Membrane</keyword>
<protein>
    <submittedName>
        <fullName evidence="2">Uncharacterized protein</fullName>
    </submittedName>
</protein>
<name>A0A9C7UTP1_9RHOD</name>
<keyword evidence="3" id="KW-1185">Reference proteome</keyword>
<sequence>MSLCQLSAFGYRLGFAIRLTCFYSAIFTTVFSITRVWVYRARFLSSLLTNLSPIRVEFDDIKVNWNTDTLQLANLRLSLKEHGIRRSLFGTCSTPVDLFFANAVQVSLNNRKRDLLGTWWRNNRLNHKGKQRRHPLDKLEFFVDLENPRLYLEFDDIALMQSNWRSLSQALASFRDMFFKGLSNMPLGRKSLEQASRPNKGKVTKFPVDWEIRNITVQGTAVLQVRSKLMGGMKLVDDIYLSPTYFYQHRAMSLSRWIDQLEQIAMERVLSGDWTKAFEKMPQSFRNSLKTTAAQFLGTTEQVADVLLGDVRVAETIQNAIVQVARTRLEDMVTSFLYQQKLWQRSSYSRIRFQAKTVTEWKMSAVFLFR</sequence>
<reference evidence="2" key="2">
    <citation type="submission" date="2022-01" db="EMBL/GenBank/DDBJ databases">
        <authorList>
            <person name="Hirooka S."/>
            <person name="Miyagishima S.Y."/>
        </authorList>
    </citation>
    <scope>NUCLEOTIDE SEQUENCE</scope>
    <source>
        <strain evidence="2">NBRC 102759</strain>
    </source>
</reference>
<keyword evidence="1" id="KW-0812">Transmembrane</keyword>
<evidence type="ECO:0000256" key="1">
    <source>
        <dbReference type="SAM" id="Phobius"/>
    </source>
</evidence>
<gene>
    <name evidence="2" type="ORF">GpartN1_g7355.t1</name>
</gene>
<organism evidence="2 3">
    <name type="scientific">Galdieria partita</name>
    <dbReference type="NCBI Taxonomy" id="83374"/>
    <lineage>
        <taxon>Eukaryota</taxon>
        <taxon>Rhodophyta</taxon>
        <taxon>Bangiophyceae</taxon>
        <taxon>Galdieriales</taxon>
        <taxon>Galdieriaceae</taxon>
        <taxon>Galdieria</taxon>
    </lineage>
</organism>
<feature type="transmembrane region" description="Helical" evidence="1">
    <location>
        <begin position="15"/>
        <end position="38"/>
    </location>
</feature>
<dbReference type="AlphaFoldDB" id="A0A9C7UTP1"/>
<comment type="caution">
    <text evidence="2">The sequence shown here is derived from an EMBL/GenBank/DDBJ whole genome shotgun (WGS) entry which is preliminary data.</text>
</comment>